<reference evidence="1" key="1">
    <citation type="journal article" date="2014" name="Front. Microbiol.">
        <title>High frequency of phylogenetically diverse reductive dehalogenase-homologous genes in deep subseafloor sedimentary metagenomes.</title>
        <authorList>
            <person name="Kawai M."/>
            <person name="Futagami T."/>
            <person name="Toyoda A."/>
            <person name="Takaki Y."/>
            <person name="Nishi S."/>
            <person name="Hori S."/>
            <person name="Arai W."/>
            <person name="Tsubouchi T."/>
            <person name="Morono Y."/>
            <person name="Uchiyama I."/>
            <person name="Ito T."/>
            <person name="Fujiyama A."/>
            <person name="Inagaki F."/>
            <person name="Takami H."/>
        </authorList>
    </citation>
    <scope>NUCLEOTIDE SEQUENCE</scope>
    <source>
        <strain evidence="1">Expedition CK06-06</strain>
    </source>
</reference>
<sequence length="30" mass="3313">ASWHNPHFDVDESALYCGSALLAQVACDYE</sequence>
<dbReference type="EMBL" id="BARS01011775">
    <property type="protein sequence ID" value="GAF93614.1"/>
    <property type="molecule type" value="Genomic_DNA"/>
</dbReference>
<feature type="non-terminal residue" evidence="1">
    <location>
        <position position="1"/>
    </location>
</feature>
<comment type="caution">
    <text evidence="1">The sequence shown here is derived from an EMBL/GenBank/DDBJ whole genome shotgun (WGS) entry which is preliminary data.</text>
</comment>
<name>X0TK38_9ZZZZ</name>
<evidence type="ECO:0000313" key="1">
    <source>
        <dbReference type="EMBL" id="GAF93614.1"/>
    </source>
</evidence>
<dbReference type="Gene3D" id="3.40.630.10">
    <property type="entry name" value="Zn peptidases"/>
    <property type="match status" value="1"/>
</dbReference>
<proteinExistence type="predicted"/>
<organism evidence="1">
    <name type="scientific">marine sediment metagenome</name>
    <dbReference type="NCBI Taxonomy" id="412755"/>
    <lineage>
        <taxon>unclassified sequences</taxon>
        <taxon>metagenomes</taxon>
        <taxon>ecological metagenomes</taxon>
    </lineage>
</organism>
<dbReference type="AlphaFoldDB" id="X0TK38"/>
<protein>
    <submittedName>
        <fullName evidence="1">Uncharacterized protein</fullName>
    </submittedName>
</protein>
<accession>X0TK38</accession>
<gene>
    <name evidence="1" type="ORF">S01H1_21285</name>
</gene>